<feature type="compositionally biased region" description="Low complexity" evidence="1">
    <location>
        <begin position="234"/>
        <end position="243"/>
    </location>
</feature>
<evidence type="ECO:0000313" key="4">
    <source>
        <dbReference type="Proteomes" id="UP001162031"/>
    </source>
</evidence>
<evidence type="ECO:0000256" key="1">
    <source>
        <dbReference type="SAM" id="MobiDB-lite"/>
    </source>
</evidence>
<feature type="transmembrane region" description="Helical" evidence="2">
    <location>
        <begin position="177"/>
        <end position="197"/>
    </location>
</feature>
<name>A0AAV0UC82_HYABA</name>
<sequence length="440" mass="49084">MLAVSTPSIDSNQRRHRGVPFASHRPTSCSRRAVATTAAASSANDRKHRTHYDDHQVESDVTVENRMSHKVPRRALISWRDVLVFRLVTSRSLDDDSESDDDSWDESEDERLNEDEEDCSEVGDCLWNKRREEDKENDEEEGGAFRRRFGCAIDTLTHPEIQNSAGRGEAWWRTAKFVLASLVLVCVLVQVALVVSASSSMLSMTTGRELAVENDAALGDAWSGSSEGKGGGSTSTKSDGQSGADLWPSDPFLVPEYVHTGLRLCAKLSRRVVESEHDTVATQHALRACNIAANFAPESSRESIEAHVLRGDLQSLLLRYDRAEEDYKSAATAVRSIARGTTNTLPLMEDLDIKILANRWTQLFMTKRYEELRREAKARVTRNSFVSAASNLEHAASELAADWLRAFRQKKPILEVLTLQRGWTLRGLEYEAFDGALTSV</sequence>
<keyword evidence="4" id="KW-1185">Reference proteome</keyword>
<keyword evidence="2" id="KW-1133">Transmembrane helix</keyword>
<comment type="caution">
    <text evidence="3">The sequence shown here is derived from an EMBL/GenBank/DDBJ whole genome shotgun (WGS) entry which is preliminary data.</text>
</comment>
<keyword evidence="2" id="KW-0472">Membrane</keyword>
<keyword evidence="2" id="KW-0812">Transmembrane</keyword>
<proteinExistence type="predicted"/>
<gene>
    <name evidence="3" type="ORF">HBR001_LOCUS6154</name>
</gene>
<dbReference type="AlphaFoldDB" id="A0AAV0UC82"/>
<feature type="compositionally biased region" description="Polar residues" evidence="1">
    <location>
        <begin position="1"/>
        <end position="11"/>
    </location>
</feature>
<dbReference type="EMBL" id="CANTFL010001225">
    <property type="protein sequence ID" value="CAI5734414.1"/>
    <property type="molecule type" value="Genomic_DNA"/>
</dbReference>
<feature type="region of interest" description="Disordered" evidence="1">
    <location>
        <begin position="221"/>
        <end position="243"/>
    </location>
</feature>
<evidence type="ECO:0000256" key="2">
    <source>
        <dbReference type="SAM" id="Phobius"/>
    </source>
</evidence>
<feature type="compositionally biased region" description="Acidic residues" evidence="1">
    <location>
        <begin position="95"/>
        <end position="120"/>
    </location>
</feature>
<dbReference type="Proteomes" id="UP001162031">
    <property type="component" value="Unassembled WGS sequence"/>
</dbReference>
<reference evidence="3" key="1">
    <citation type="submission" date="2022-12" db="EMBL/GenBank/DDBJ databases">
        <authorList>
            <person name="Webb A."/>
        </authorList>
    </citation>
    <scope>NUCLEOTIDE SEQUENCE</scope>
    <source>
        <strain evidence="3">Hp1</strain>
    </source>
</reference>
<evidence type="ECO:0000313" key="3">
    <source>
        <dbReference type="EMBL" id="CAI5734414.1"/>
    </source>
</evidence>
<evidence type="ECO:0008006" key="5">
    <source>
        <dbReference type="Google" id="ProtNLM"/>
    </source>
</evidence>
<feature type="compositionally biased region" description="Low complexity" evidence="1">
    <location>
        <begin position="27"/>
        <end position="43"/>
    </location>
</feature>
<feature type="region of interest" description="Disordered" evidence="1">
    <location>
        <begin position="1"/>
        <end position="58"/>
    </location>
</feature>
<accession>A0AAV0UC82</accession>
<organism evidence="3 4">
    <name type="scientific">Hyaloperonospora brassicae</name>
    <name type="common">Brassica downy mildew</name>
    <name type="synonym">Peronospora brassicae</name>
    <dbReference type="NCBI Taxonomy" id="162125"/>
    <lineage>
        <taxon>Eukaryota</taxon>
        <taxon>Sar</taxon>
        <taxon>Stramenopiles</taxon>
        <taxon>Oomycota</taxon>
        <taxon>Peronosporomycetes</taxon>
        <taxon>Peronosporales</taxon>
        <taxon>Peronosporaceae</taxon>
        <taxon>Hyaloperonospora</taxon>
    </lineage>
</organism>
<feature type="region of interest" description="Disordered" evidence="1">
    <location>
        <begin position="93"/>
        <end position="120"/>
    </location>
</feature>
<protein>
    <recommendedName>
        <fullName evidence="5">Transmembrane protein</fullName>
    </recommendedName>
</protein>